<evidence type="ECO:0000259" key="4">
    <source>
        <dbReference type="PROSITE" id="PS50850"/>
    </source>
</evidence>
<keyword evidence="3" id="KW-0472">Membrane</keyword>
<keyword evidence="6" id="KW-1185">Reference proteome</keyword>
<dbReference type="SUPFAM" id="SSF103473">
    <property type="entry name" value="MFS general substrate transporter"/>
    <property type="match status" value="1"/>
</dbReference>
<feature type="transmembrane region" description="Helical" evidence="3">
    <location>
        <begin position="291"/>
        <end position="313"/>
    </location>
</feature>
<dbReference type="PANTHER" id="PTHR11360:SF177">
    <property type="entry name" value="RIBOFLAVIN TRANSPORTER MCH5"/>
    <property type="match status" value="1"/>
</dbReference>
<dbReference type="OrthoDB" id="6509908at2759"/>
<feature type="domain" description="Major facilitator superfamily (MFS) profile" evidence="4">
    <location>
        <begin position="76"/>
        <end position="480"/>
    </location>
</feature>
<name>A0A642UU01_DIURU</name>
<feature type="transmembrane region" description="Helical" evidence="3">
    <location>
        <begin position="74"/>
        <end position="95"/>
    </location>
</feature>
<dbReference type="Pfam" id="PF07690">
    <property type="entry name" value="MFS_1"/>
    <property type="match status" value="1"/>
</dbReference>
<feature type="transmembrane region" description="Helical" evidence="3">
    <location>
        <begin position="451"/>
        <end position="472"/>
    </location>
</feature>
<dbReference type="InterPro" id="IPR011701">
    <property type="entry name" value="MFS"/>
</dbReference>
<feature type="transmembrane region" description="Helical" evidence="3">
    <location>
        <begin position="233"/>
        <end position="253"/>
    </location>
</feature>
<dbReference type="AlphaFoldDB" id="A0A642UU01"/>
<keyword evidence="3" id="KW-0812">Transmembrane</keyword>
<evidence type="ECO:0000256" key="1">
    <source>
        <dbReference type="ARBA" id="ARBA00004141"/>
    </source>
</evidence>
<dbReference type="GO" id="GO:0016020">
    <property type="term" value="C:membrane"/>
    <property type="evidence" value="ECO:0007669"/>
    <property type="project" value="UniProtKB-SubCell"/>
</dbReference>
<feature type="transmembrane region" description="Helical" evidence="3">
    <location>
        <begin position="356"/>
        <end position="375"/>
    </location>
</feature>
<dbReference type="InterPro" id="IPR050327">
    <property type="entry name" value="Proton-linked_MCT"/>
</dbReference>
<feature type="transmembrane region" description="Helical" evidence="3">
    <location>
        <begin position="169"/>
        <end position="189"/>
    </location>
</feature>
<evidence type="ECO:0000313" key="6">
    <source>
        <dbReference type="Proteomes" id="UP000449547"/>
    </source>
</evidence>
<evidence type="ECO:0000256" key="3">
    <source>
        <dbReference type="SAM" id="Phobius"/>
    </source>
</evidence>
<dbReference type="GeneID" id="54780336"/>
<dbReference type="InterPro" id="IPR020846">
    <property type="entry name" value="MFS_dom"/>
</dbReference>
<dbReference type="RefSeq" id="XP_034013641.1">
    <property type="nucleotide sequence ID" value="XM_034154253.1"/>
</dbReference>
<dbReference type="GO" id="GO:0022857">
    <property type="term" value="F:transmembrane transporter activity"/>
    <property type="evidence" value="ECO:0007669"/>
    <property type="project" value="InterPro"/>
</dbReference>
<organism evidence="5 6">
    <name type="scientific">Diutina rugosa</name>
    <name type="common">Yeast</name>
    <name type="synonym">Candida rugosa</name>
    <dbReference type="NCBI Taxonomy" id="5481"/>
    <lineage>
        <taxon>Eukaryota</taxon>
        <taxon>Fungi</taxon>
        <taxon>Dikarya</taxon>
        <taxon>Ascomycota</taxon>
        <taxon>Saccharomycotina</taxon>
        <taxon>Pichiomycetes</taxon>
        <taxon>Debaryomycetaceae</taxon>
        <taxon>Diutina</taxon>
    </lineage>
</organism>
<protein>
    <recommendedName>
        <fullName evidence="4">Major facilitator superfamily (MFS) profile domain-containing protein</fullName>
    </recommendedName>
</protein>
<proteinExistence type="inferred from homology"/>
<comment type="similarity">
    <text evidence="2">Belongs to the major facilitator superfamily. Monocarboxylate porter (TC 2.A.1.13) family.</text>
</comment>
<evidence type="ECO:0000256" key="2">
    <source>
        <dbReference type="ARBA" id="ARBA00006727"/>
    </source>
</evidence>
<dbReference type="Gene3D" id="1.20.1250.20">
    <property type="entry name" value="MFS general substrate transporter like domains"/>
    <property type="match status" value="2"/>
</dbReference>
<dbReference type="OMA" id="QISWIFG"/>
<comment type="caution">
    <text evidence="5">The sequence shown here is derived from an EMBL/GenBank/DDBJ whole genome shotgun (WGS) entry which is preliminary data.</text>
</comment>
<dbReference type="Proteomes" id="UP000449547">
    <property type="component" value="Unassembled WGS sequence"/>
</dbReference>
<dbReference type="VEuPathDB" id="FungiDB:DIURU_001683"/>
<dbReference type="EMBL" id="SWFT01000050">
    <property type="protein sequence ID" value="KAA8905255.1"/>
    <property type="molecule type" value="Genomic_DNA"/>
</dbReference>
<feature type="transmembrane region" description="Helical" evidence="3">
    <location>
        <begin position="325"/>
        <end position="344"/>
    </location>
</feature>
<dbReference type="GO" id="GO:0032218">
    <property type="term" value="P:riboflavin transport"/>
    <property type="evidence" value="ECO:0007669"/>
    <property type="project" value="TreeGrafter"/>
</dbReference>
<keyword evidence="3" id="KW-1133">Transmembrane helix</keyword>
<feature type="transmembrane region" description="Helical" evidence="3">
    <location>
        <begin position="416"/>
        <end position="439"/>
    </location>
</feature>
<evidence type="ECO:0000313" key="5">
    <source>
        <dbReference type="EMBL" id="KAA8905255.1"/>
    </source>
</evidence>
<sequence length="480" mass="51749">MSRPNQITESITLETFVGVNPFQTPTAEGTSIQAHENELRSRATKTKDEVVETTNLMYGSEKDPDNFPDGGTQAYLVLIGAFCGLFTAFGISNSAGAIESYVKNNQLKGVDQTSVSWVFSLHLAILYFGGVFFGPVFDKFGAKKPLLVGTILSTVGLIVVAQSTKLVHFVLSFGLLTALGCSIMMSPSVGAISHWFLRKRALASSIATMGGLVAGSVFGAVLPKLYESIGFDWAIRTMALICFVCSSISVVLVKGRDAMKPAQHEDIPWTTELSAFFRGLLDLSLLANKQFLLLAGASGLAEIVCMSTLTYLSSYAINHGVPFNQANLLITVVNVCGIPARILSGWMADRWGRFNIMFATSILSTIVIFALWFPAKGSVAFLYVFGVLFGIFTSAIVSLIPACAGQICSADQFGKVYGTLYFVLAFVMMIGMYLASVVISKGSHVDYSHLVLYEGGLGAGSAVAWLLARWSVVGWKWCKF</sequence>
<reference evidence="5 6" key="1">
    <citation type="submission" date="2019-07" db="EMBL/GenBank/DDBJ databases">
        <title>Genome assembly of two rare yeast pathogens: Diutina rugosa and Trichomonascus ciferrii.</title>
        <authorList>
            <person name="Mixao V."/>
            <person name="Saus E."/>
            <person name="Hansen A."/>
            <person name="Lass-Flor C."/>
            <person name="Gabaldon T."/>
        </authorList>
    </citation>
    <scope>NUCLEOTIDE SEQUENCE [LARGE SCALE GENOMIC DNA]</scope>
    <source>
        <strain evidence="5 6">CBS 613</strain>
    </source>
</reference>
<feature type="transmembrane region" description="Helical" evidence="3">
    <location>
        <begin position="115"/>
        <end position="134"/>
    </location>
</feature>
<feature type="transmembrane region" description="Helical" evidence="3">
    <location>
        <begin position="146"/>
        <end position="163"/>
    </location>
</feature>
<accession>A0A642UU01</accession>
<comment type="subcellular location">
    <subcellularLocation>
        <location evidence="1">Membrane</location>
        <topology evidence="1">Multi-pass membrane protein</topology>
    </subcellularLocation>
</comment>
<feature type="transmembrane region" description="Helical" evidence="3">
    <location>
        <begin position="201"/>
        <end position="221"/>
    </location>
</feature>
<gene>
    <name evidence="5" type="ORF">DIURU_001683</name>
</gene>
<feature type="transmembrane region" description="Helical" evidence="3">
    <location>
        <begin position="381"/>
        <end position="404"/>
    </location>
</feature>
<dbReference type="PROSITE" id="PS50850">
    <property type="entry name" value="MFS"/>
    <property type="match status" value="1"/>
</dbReference>
<dbReference type="PANTHER" id="PTHR11360">
    <property type="entry name" value="MONOCARBOXYLATE TRANSPORTER"/>
    <property type="match status" value="1"/>
</dbReference>
<dbReference type="InterPro" id="IPR036259">
    <property type="entry name" value="MFS_trans_sf"/>
</dbReference>